<reference evidence="1" key="1">
    <citation type="submission" date="2021-02" db="EMBL/GenBank/DDBJ databases">
        <authorList>
            <person name="Dougan E. K."/>
            <person name="Rhodes N."/>
            <person name="Thang M."/>
            <person name="Chan C."/>
        </authorList>
    </citation>
    <scope>NUCLEOTIDE SEQUENCE</scope>
</reference>
<keyword evidence="2" id="KW-1185">Reference proteome</keyword>
<protein>
    <submittedName>
        <fullName evidence="1">RNH1 protein</fullName>
    </submittedName>
</protein>
<dbReference type="AlphaFoldDB" id="A0A813AAW5"/>
<evidence type="ECO:0000313" key="1">
    <source>
        <dbReference type="EMBL" id="CAE7857446.1"/>
    </source>
</evidence>
<dbReference type="InterPro" id="IPR032675">
    <property type="entry name" value="LRR_dom_sf"/>
</dbReference>
<evidence type="ECO:0000313" key="2">
    <source>
        <dbReference type="Proteomes" id="UP000601435"/>
    </source>
</evidence>
<dbReference type="Pfam" id="PF13516">
    <property type="entry name" value="LRR_6"/>
    <property type="match status" value="3"/>
</dbReference>
<dbReference type="SMART" id="SM00368">
    <property type="entry name" value="LRR_RI"/>
    <property type="match status" value="5"/>
</dbReference>
<gene>
    <name evidence="1" type="primary">RNH1</name>
    <name evidence="1" type="ORF">SNEC2469_LOCUS26997</name>
</gene>
<dbReference type="SUPFAM" id="SSF52047">
    <property type="entry name" value="RNI-like"/>
    <property type="match status" value="1"/>
</dbReference>
<accession>A0A813AAW5</accession>
<dbReference type="InterPro" id="IPR001611">
    <property type="entry name" value="Leu-rich_rpt"/>
</dbReference>
<sequence>MSVLELQKKVFEEKLLAEVVALAAPSPSEVCYQLHEMPPLYSHLRCFGLLNTYLEPSTCLELLRILTGKATLRILQFENVPVPEAGARLLAECLRNEEPPLEELWLVNCGLRPASAALLAEGLASNATLRELRLDANSVGDAGATALAEALQRNRTLRILNLQLGGVGTAGAMALTINLLGNRTLRGLGLAFNPIGPAGLEALEALIEQPATLTVVHEALVFRCCRCVFIIIRLVLHVMSLAARLRAWLRWLISCRSTTPKWFLCEAAARPRNYLMTRCPMLACFAFSGDPYESDFEALELSQKLSDNEPAAA</sequence>
<name>A0A813AAW5_9DINO</name>
<organism evidence="1 2">
    <name type="scientific">Symbiodinium necroappetens</name>
    <dbReference type="NCBI Taxonomy" id="1628268"/>
    <lineage>
        <taxon>Eukaryota</taxon>
        <taxon>Sar</taxon>
        <taxon>Alveolata</taxon>
        <taxon>Dinophyceae</taxon>
        <taxon>Suessiales</taxon>
        <taxon>Symbiodiniaceae</taxon>
        <taxon>Symbiodinium</taxon>
    </lineage>
</organism>
<dbReference type="Gene3D" id="3.80.10.10">
    <property type="entry name" value="Ribonuclease Inhibitor"/>
    <property type="match status" value="1"/>
</dbReference>
<dbReference type="EMBL" id="CAJNJA010056075">
    <property type="protein sequence ID" value="CAE7857446.1"/>
    <property type="molecule type" value="Genomic_DNA"/>
</dbReference>
<dbReference type="PANTHER" id="PTHR24114:SF2">
    <property type="entry name" value="F-BOX DOMAIN-CONTAINING PROTEIN-RELATED"/>
    <property type="match status" value="1"/>
</dbReference>
<dbReference type="PANTHER" id="PTHR24114">
    <property type="entry name" value="LEUCINE RICH REPEAT FAMILY PROTEIN"/>
    <property type="match status" value="1"/>
</dbReference>
<dbReference type="InterPro" id="IPR052394">
    <property type="entry name" value="LRR-containing"/>
</dbReference>
<dbReference type="OrthoDB" id="120976at2759"/>
<dbReference type="Proteomes" id="UP000601435">
    <property type="component" value="Unassembled WGS sequence"/>
</dbReference>
<proteinExistence type="predicted"/>
<comment type="caution">
    <text evidence="1">The sequence shown here is derived from an EMBL/GenBank/DDBJ whole genome shotgun (WGS) entry which is preliminary data.</text>
</comment>